<dbReference type="InterPro" id="IPR034085">
    <property type="entry name" value="TOG"/>
</dbReference>
<dbReference type="PANTHER" id="PTHR12097">
    <property type="entry name" value="SPLICING FACTOR 3B, SUBUNIT 1-RELATED"/>
    <property type="match status" value="1"/>
</dbReference>
<dbReference type="Pfam" id="PF22646">
    <property type="entry name" value="PPP2R1A-like_HEAT"/>
    <property type="match status" value="1"/>
</dbReference>
<keyword evidence="13" id="KW-1185">Reference proteome</keyword>
<dbReference type="Proteomes" id="UP000232323">
    <property type="component" value="Unassembled WGS sequence"/>
</dbReference>
<dbReference type="GO" id="GO:0000245">
    <property type="term" value="P:spliceosomal complex assembly"/>
    <property type="evidence" value="ECO:0007669"/>
    <property type="project" value="InterPro"/>
</dbReference>
<dbReference type="AlphaFoldDB" id="A0A250XAT7"/>
<evidence type="ECO:0000256" key="5">
    <source>
        <dbReference type="ARBA" id="ARBA00022737"/>
    </source>
</evidence>
<comment type="similarity">
    <text evidence="8">Belongs to the phosphatase 2A regulatory subunit A family.</text>
</comment>
<keyword evidence="5" id="KW-0677">Repeat</keyword>
<evidence type="ECO:0000256" key="4">
    <source>
        <dbReference type="ARBA" id="ARBA00022728"/>
    </source>
</evidence>
<dbReference type="FunFam" id="1.25.10.10:FF:000066">
    <property type="entry name" value="Splicing factor 3B subunit 1"/>
    <property type="match status" value="1"/>
</dbReference>
<protein>
    <recommendedName>
        <fullName evidence="11">TOG domain-containing protein</fullName>
    </recommendedName>
</protein>
<accession>A0A250XAT7</accession>
<feature type="compositionally biased region" description="Basic and acidic residues" evidence="10">
    <location>
        <begin position="167"/>
        <end position="176"/>
    </location>
</feature>
<evidence type="ECO:0000256" key="7">
    <source>
        <dbReference type="ARBA" id="ARBA00023242"/>
    </source>
</evidence>
<dbReference type="Gene3D" id="1.25.10.10">
    <property type="entry name" value="Leucine-rich Repeat Variant"/>
    <property type="match status" value="2"/>
</dbReference>
<feature type="compositionally biased region" description="Polar residues" evidence="10">
    <location>
        <begin position="177"/>
        <end position="195"/>
    </location>
</feature>
<dbReference type="Pfam" id="PF08920">
    <property type="entry name" value="SF3b1"/>
    <property type="match status" value="1"/>
</dbReference>
<evidence type="ECO:0000256" key="1">
    <source>
        <dbReference type="ARBA" id="ARBA00004123"/>
    </source>
</evidence>
<evidence type="ECO:0000313" key="12">
    <source>
        <dbReference type="EMBL" id="GAX80156.1"/>
    </source>
</evidence>
<dbReference type="STRING" id="1157962.A0A250XAT7"/>
<dbReference type="InterPro" id="IPR021133">
    <property type="entry name" value="HEAT_type_2"/>
</dbReference>
<feature type="region of interest" description="Disordered" evidence="10">
    <location>
        <begin position="140"/>
        <end position="309"/>
    </location>
</feature>
<feature type="compositionally biased region" description="Basic and acidic residues" evidence="10">
    <location>
        <begin position="72"/>
        <end position="82"/>
    </location>
</feature>
<evidence type="ECO:0000259" key="11">
    <source>
        <dbReference type="SMART" id="SM01349"/>
    </source>
</evidence>
<dbReference type="EMBL" id="BEGY01000049">
    <property type="protein sequence ID" value="GAX80156.1"/>
    <property type="molecule type" value="Genomic_DNA"/>
</dbReference>
<keyword evidence="7" id="KW-0539">Nucleus</keyword>
<dbReference type="GO" id="GO:0005681">
    <property type="term" value="C:spliceosomal complex"/>
    <property type="evidence" value="ECO:0007669"/>
    <property type="project" value="UniProtKB-KW"/>
</dbReference>
<dbReference type="InterPro" id="IPR015016">
    <property type="entry name" value="SF3b_su1"/>
</dbReference>
<reference evidence="12 13" key="1">
    <citation type="submission" date="2017-08" db="EMBL/GenBank/DDBJ databases">
        <title>Acidophilic green algal genome provides insights into adaptation to an acidic environment.</title>
        <authorList>
            <person name="Hirooka S."/>
            <person name="Hirose Y."/>
            <person name="Kanesaki Y."/>
            <person name="Higuchi S."/>
            <person name="Fujiwara T."/>
            <person name="Onuma R."/>
            <person name="Era A."/>
            <person name="Ohbayashi R."/>
            <person name="Uzuka A."/>
            <person name="Nozaki H."/>
            <person name="Yoshikawa H."/>
            <person name="Miyagishima S.Y."/>
        </authorList>
    </citation>
    <scope>NUCLEOTIDE SEQUENCE [LARGE SCALE GENOMIC DNA]</scope>
    <source>
        <strain evidence="12 13">NIES-2499</strain>
    </source>
</reference>
<evidence type="ECO:0000256" key="9">
    <source>
        <dbReference type="PROSITE-ProRule" id="PRU00103"/>
    </source>
</evidence>
<proteinExistence type="inferred from homology"/>
<evidence type="ECO:0000256" key="3">
    <source>
        <dbReference type="ARBA" id="ARBA00022664"/>
    </source>
</evidence>
<keyword evidence="4" id="KW-0747">Spliceosome</keyword>
<dbReference type="FunFam" id="1.25.10.10:FF:000073">
    <property type="entry name" value="Splicing factor 3b, subunit 1"/>
    <property type="match status" value="1"/>
</dbReference>
<dbReference type="SMART" id="SM01349">
    <property type="entry name" value="TOG"/>
    <property type="match status" value="1"/>
</dbReference>
<comment type="subcellular location">
    <subcellularLocation>
        <location evidence="1">Nucleus</location>
    </subcellularLocation>
</comment>
<feature type="domain" description="TOG" evidence="11">
    <location>
        <begin position="855"/>
        <end position="1090"/>
    </location>
</feature>
<evidence type="ECO:0000256" key="6">
    <source>
        <dbReference type="ARBA" id="ARBA00023187"/>
    </source>
</evidence>
<dbReference type="InterPro" id="IPR054573">
    <property type="entry name" value="PP2A/SF3B1-like_HEAT"/>
</dbReference>
<dbReference type="InterPro" id="IPR016024">
    <property type="entry name" value="ARM-type_fold"/>
</dbReference>
<comment type="similarity">
    <text evidence="2">Belongs to the SF3B1 family.</text>
</comment>
<evidence type="ECO:0000313" key="13">
    <source>
        <dbReference type="Proteomes" id="UP000232323"/>
    </source>
</evidence>
<gene>
    <name evidence="12" type="ORF">CEUSTIGMA_g7594.t1</name>
</gene>
<dbReference type="InterPro" id="IPR011989">
    <property type="entry name" value="ARM-like"/>
</dbReference>
<evidence type="ECO:0000256" key="8">
    <source>
        <dbReference type="ARBA" id="ARBA00038332"/>
    </source>
</evidence>
<dbReference type="FunFam" id="1.25.10.10:FF:000069">
    <property type="entry name" value="Splicing factor 3B subunit 1"/>
    <property type="match status" value="1"/>
</dbReference>
<keyword evidence="3" id="KW-0507">mRNA processing</keyword>
<dbReference type="GO" id="GO:0003729">
    <property type="term" value="F:mRNA binding"/>
    <property type="evidence" value="ECO:0007669"/>
    <property type="project" value="InterPro"/>
</dbReference>
<comment type="caution">
    <text evidence="12">The sequence shown here is derived from an EMBL/GenBank/DDBJ whole genome shotgun (WGS) entry which is preliminary data.</text>
</comment>
<dbReference type="PROSITE" id="PS50077">
    <property type="entry name" value="HEAT_REPEAT"/>
    <property type="match status" value="1"/>
</dbReference>
<dbReference type="OrthoDB" id="438939at2759"/>
<evidence type="ECO:0000256" key="10">
    <source>
        <dbReference type="SAM" id="MobiDB-lite"/>
    </source>
</evidence>
<dbReference type="InterPro" id="IPR038737">
    <property type="entry name" value="SF3b_su1-like"/>
</dbReference>
<keyword evidence="6" id="KW-0508">mRNA splicing</keyword>
<evidence type="ECO:0000256" key="2">
    <source>
        <dbReference type="ARBA" id="ARBA00005754"/>
    </source>
</evidence>
<sequence>MAKEGQKEGIALAGKAVFDSDIYGGGTTPYLAREINDDEPEEEDIMAGKPQVQARGLQSDLPDPTEDADQDPLAKKSIYEREDDYRRRRLNRIISPDRNDAFAMGDKTPDARVRTYADIMREQQIQREMENTMRNIAEKKKQEAELAAQAPTKAQTSNGAAAATVVGEKRRNRWDQSADNGKPSKTSSEWDSVEQTPHIASKWDATPGPAALDASRWDATPGIGSGAGETPAWGTSGRWDSTPAAEGLAGPTPKRNRWDDATPGRLDGATPAWQGETPSEGMPAAVPKKPRSRWDETPANAGPSATPMIGATPSITPGFFTGATPAAGFAGMETPATALRVAAQQQVPMTPEQYQDMRLQKEMWERNRPLTDEELDAMMPGEKEGYKILPPPANYNPIIDPAKKLMATPTPSFTPFYSMPEDNPGLLADLPVAPEGLPEMKPEDMQYFGKLLQDVDEAELGVEEAKERKIMKLLLKVKNGTPPQRKAALRQITDKARELGAGPLLNQILPLLMQPTLEDQERHLLVKVIDRILYKLDELVRPYVHKILVVIEPLLIDEDYYARVEGREIIANLSKAAGLASMIAAMRPDIDNIDEYVRNTTARAFSVVASALGIPALLPFLKAVCMSKKSWQARHTGIKICQQIAILMGCAVLPHLKSMVDIIKHGLKDENQKVKTITSLSLAALAEAASPYGIESFDDVLEPLWRGIRSLRGKVLAAFMKAIGFIIPLMDSEHAFYYTREVMVVLKREFQTPDEEMKKIVLKVVKQCVGTEGVEPEYIKTEVLPEFFKCFWNRRMALDRRNYKALVETTVELANKVGCSEIVSRVVEDLKDESEPYRRMVMETIDKVVSALGSSDIDARLEEVLIDGILFAFQEQVTDDANVMLNGFGTVVNSLGKRAKPYLSQICGTIKWRLNNKAAKIRQQAADLIARIAPVMKACEEEQLLGHLGVVLYEYLGEEYPEVLGSILGALKSIVNVIGMTKMTPPIKELLPRLTPVLKNRHEKVQENCIDLVGRIADRGASFVPAREWMRICFELLEMLKAHKKAIRRATVNTFGYIAKAIGPQDVLVTLLNNLKVQERQNRVCTTVAIAIVAETCAPFTVLPALMNEYRTPEINVQNGVLKALSFMFEYIGELAKDYIYAVTPLLEDALMDRDLVHRQTAATVVQHISLGIAGLSCEDALTHLLNYVWPNVFEVSPHLINGVMGAIDGCRLALGPSIILNYTLQGLWHPARKVRETYWKIYNNLYVGAQDAIVAFSPALDDDEKNTYRRHELDLCI</sequence>
<name>A0A250XAT7_9CHLO</name>
<organism evidence="12 13">
    <name type="scientific">Chlamydomonas eustigma</name>
    <dbReference type="NCBI Taxonomy" id="1157962"/>
    <lineage>
        <taxon>Eukaryota</taxon>
        <taxon>Viridiplantae</taxon>
        <taxon>Chlorophyta</taxon>
        <taxon>core chlorophytes</taxon>
        <taxon>Chlorophyceae</taxon>
        <taxon>CS clade</taxon>
        <taxon>Chlamydomonadales</taxon>
        <taxon>Chlamydomonadaceae</taxon>
        <taxon>Chlamydomonas</taxon>
    </lineage>
</organism>
<feature type="region of interest" description="Disordered" evidence="10">
    <location>
        <begin position="38"/>
        <end position="82"/>
    </location>
</feature>
<dbReference type="SUPFAM" id="SSF48371">
    <property type="entry name" value="ARM repeat"/>
    <property type="match status" value="2"/>
</dbReference>
<feature type="repeat" description="HEAT" evidence="9">
    <location>
        <begin position="822"/>
        <end position="860"/>
    </location>
</feature>